<evidence type="ECO:0000259" key="11">
    <source>
        <dbReference type="PROSITE" id="PS50011"/>
    </source>
</evidence>
<organism evidence="12 13">
    <name type="scientific">Venturia effusa</name>
    <dbReference type="NCBI Taxonomy" id="50376"/>
    <lineage>
        <taxon>Eukaryota</taxon>
        <taxon>Fungi</taxon>
        <taxon>Dikarya</taxon>
        <taxon>Ascomycota</taxon>
        <taxon>Pezizomycotina</taxon>
        <taxon>Dothideomycetes</taxon>
        <taxon>Pleosporomycetidae</taxon>
        <taxon>Venturiales</taxon>
        <taxon>Venturiaceae</taxon>
        <taxon>Venturia</taxon>
    </lineage>
</organism>
<proteinExistence type="predicted"/>
<feature type="compositionally biased region" description="Basic and acidic residues" evidence="10">
    <location>
        <begin position="541"/>
        <end position="557"/>
    </location>
</feature>
<evidence type="ECO:0000256" key="4">
    <source>
        <dbReference type="ARBA" id="ARBA00022741"/>
    </source>
</evidence>
<dbReference type="PROSITE" id="PS00107">
    <property type="entry name" value="PROTEIN_KINASE_ATP"/>
    <property type="match status" value="1"/>
</dbReference>
<dbReference type="GO" id="GO:0035556">
    <property type="term" value="P:intracellular signal transduction"/>
    <property type="evidence" value="ECO:0007669"/>
    <property type="project" value="TreeGrafter"/>
</dbReference>
<dbReference type="SUPFAM" id="SSF56112">
    <property type="entry name" value="Protein kinase-like (PK-like)"/>
    <property type="match status" value="1"/>
</dbReference>
<feature type="compositionally biased region" description="Low complexity" evidence="10">
    <location>
        <begin position="506"/>
        <end position="518"/>
    </location>
</feature>
<evidence type="ECO:0000256" key="1">
    <source>
        <dbReference type="ARBA" id="ARBA00012513"/>
    </source>
</evidence>
<feature type="binding site" evidence="9">
    <location>
        <position position="53"/>
    </location>
    <ligand>
        <name>ATP</name>
        <dbReference type="ChEBI" id="CHEBI:30616"/>
    </ligand>
</feature>
<protein>
    <recommendedName>
        <fullName evidence="1">non-specific serine/threonine protein kinase</fullName>
        <ecNumber evidence="1">2.7.11.1</ecNumber>
    </recommendedName>
</protein>
<comment type="catalytic activity">
    <reaction evidence="7">
        <text>L-threonyl-[protein] + ATP = O-phospho-L-threonyl-[protein] + ADP + H(+)</text>
        <dbReference type="Rhea" id="RHEA:46608"/>
        <dbReference type="Rhea" id="RHEA-COMP:11060"/>
        <dbReference type="Rhea" id="RHEA-COMP:11605"/>
        <dbReference type="ChEBI" id="CHEBI:15378"/>
        <dbReference type="ChEBI" id="CHEBI:30013"/>
        <dbReference type="ChEBI" id="CHEBI:30616"/>
        <dbReference type="ChEBI" id="CHEBI:61977"/>
        <dbReference type="ChEBI" id="CHEBI:456216"/>
        <dbReference type="EC" id="2.7.11.1"/>
    </reaction>
</comment>
<evidence type="ECO:0000256" key="8">
    <source>
        <dbReference type="ARBA" id="ARBA00048679"/>
    </source>
</evidence>
<dbReference type="GO" id="GO:0005524">
    <property type="term" value="F:ATP binding"/>
    <property type="evidence" value="ECO:0007669"/>
    <property type="project" value="UniProtKB-UniRule"/>
</dbReference>
<keyword evidence="3" id="KW-0808">Transferase</keyword>
<feature type="compositionally biased region" description="Polar residues" evidence="10">
    <location>
        <begin position="374"/>
        <end position="384"/>
    </location>
</feature>
<keyword evidence="5" id="KW-0418">Kinase</keyword>
<dbReference type="Proteomes" id="UP000316270">
    <property type="component" value="Chromosome 7"/>
</dbReference>
<evidence type="ECO:0000313" key="12">
    <source>
        <dbReference type="EMBL" id="QDS72083.1"/>
    </source>
</evidence>
<dbReference type="OrthoDB" id="354826at2759"/>
<dbReference type="EMBL" id="CP042191">
    <property type="protein sequence ID" value="QDS72083.1"/>
    <property type="molecule type" value="Genomic_DNA"/>
</dbReference>
<dbReference type="InterPro" id="IPR017441">
    <property type="entry name" value="Protein_kinase_ATP_BS"/>
</dbReference>
<comment type="catalytic activity">
    <reaction evidence="8">
        <text>L-seryl-[protein] + ATP = O-phospho-L-seryl-[protein] + ADP + H(+)</text>
        <dbReference type="Rhea" id="RHEA:17989"/>
        <dbReference type="Rhea" id="RHEA-COMP:9863"/>
        <dbReference type="Rhea" id="RHEA-COMP:11604"/>
        <dbReference type="ChEBI" id="CHEBI:15378"/>
        <dbReference type="ChEBI" id="CHEBI:29999"/>
        <dbReference type="ChEBI" id="CHEBI:30616"/>
        <dbReference type="ChEBI" id="CHEBI:83421"/>
        <dbReference type="ChEBI" id="CHEBI:456216"/>
        <dbReference type="EC" id="2.7.11.1"/>
    </reaction>
</comment>
<evidence type="ECO:0000256" key="3">
    <source>
        <dbReference type="ARBA" id="ARBA00022679"/>
    </source>
</evidence>
<evidence type="ECO:0000256" key="6">
    <source>
        <dbReference type="ARBA" id="ARBA00022840"/>
    </source>
</evidence>
<evidence type="ECO:0000256" key="10">
    <source>
        <dbReference type="SAM" id="MobiDB-lite"/>
    </source>
</evidence>
<feature type="region of interest" description="Disordered" evidence="10">
    <location>
        <begin position="458"/>
        <end position="564"/>
    </location>
</feature>
<dbReference type="InterPro" id="IPR008271">
    <property type="entry name" value="Ser/Thr_kinase_AS"/>
</dbReference>
<sequence>MGNSNGKPVIFTDQVNLNHFRLLRVVGKGAFGKVRIVERKDNGDQFALKYIRKDEVVRSESVRNIIRERRMLEHLRHPFLCNLRYSFQDMEYLYLVVDLMTGGDLRFHISRKTFTEDAVRFWIASLGCALRYIHTQGIVHRDVKPDNVLLDKDGHVHLADFQNVASDLKPDKPLTSKSGTLAYLAPEVYEGHGYLSEVDWWSLGVLFYECIYNKRPFDGSNHEALAQKIVKAAPTFPVTNPPVSMPCLHAISSLLEKDRRQRIGAAGFHTFEDNPFFRPLDFEALERKEIEPVFQPSTEKTNFDATYDLEELLLEEAPLEARARRQKPREQLKDGATEQEIRAEELHKMIETLFEPFDYRTVPIEDRLPDLGAATTSPNISPIEQSRPTPSSNRSNSNEALRVSTPGGTRSRSSTASPNGSPPLSTINNFDLQFTSEAIPRSIPDEYHHYLKDANSRVEDASRVENTEPPARPSANKRRRGVTRNTSAGGGTQHVLHETGSWTELGANGSNNSGAMSSGDERESKRPSGMLGFLSRKKGRERSPKARERGVLGKEGARVIISNS</sequence>
<dbReference type="PROSITE" id="PS00108">
    <property type="entry name" value="PROTEIN_KINASE_ST"/>
    <property type="match status" value="1"/>
</dbReference>
<evidence type="ECO:0000256" key="5">
    <source>
        <dbReference type="ARBA" id="ARBA00022777"/>
    </source>
</evidence>
<dbReference type="EC" id="2.7.11.1" evidence="1"/>
<dbReference type="FunFam" id="1.10.510.10:FF:000469">
    <property type="entry name" value="Serine/threonine-protein kinase 32B"/>
    <property type="match status" value="1"/>
</dbReference>
<evidence type="ECO:0000313" key="13">
    <source>
        <dbReference type="Proteomes" id="UP000316270"/>
    </source>
</evidence>
<feature type="domain" description="Protein kinase" evidence="11">
    <location>
        <begin position="20"/>
        <end position="277"/>
    </location>
</feature>
<evidence type="ECO:0000256" key="9">
    <source>
        <dbReference type="PROSITE-ProRule" id="PRU10141"/>
    </source>
</evidence>
<dbReference type="GO" id="GO:0004674">
    <property type="term" value="F:protein serine/threonine kinase activity"/>
    <property type="evidence" value="ECO:0007669"/>
    <property type="project" value="UniProtKB-KW"/>
</dbReference>
<dbReference type="Pfam" id="PF00069">
    <property type="entry name" value="Pkinase"/>
    <property type="match status" value="1"/>
</dbReference>
<dbReference type="Gene3D" id="3.30.200.20">
    <property type="entry name" value="Phosphorylase Kinase, domain 1"/>
    <property type="match status" value="1"/>
</dbReference>
<dbReference type="InterPro" id="IPR000719">
    <property type="entry name" value="Prot_kinase_dom"/>
</dbReference>
<keyword evidence="6 9" id="KW-0067">ATP-binding</keyword>
<dbReference type="SMART" id="SM00220">
    <property type="entry name" value="S_TKc"/>
    <property type="match status" value="1"/>
</dbReference>
<dbReference type="PROSITE" id="PS50011">
    <property type="entry name" value="PROTEIN_KINASE_DOM"/>
    <property type="match status" value="1"/>
</dbReference>
<dbReference type="STRING" id="50376.A0A517L8W9"/>
<keyword evidence="4 9" id="KW-0547">Nucleotide-binding</keyword>
<evidence type="ECO:0000256" key="7">
    <source>
        <dbReference type="ARBA" id="ARBA00047899"/>
    </source>
</evidence>
<gene>
    <name evidence="12" type="ORF">FKW77_003211</name>
</gene>
<dbReference type="PANTHER" id="PTHR24356:SF422">
    <property type="entry name" value="PROTEIN KINASE DOMAIN-CONTAINING PROTEIN"/>
    <property type="match status" value="1"/>
</dbReference>
<keyword evidence="13" id="KW-1185">Reference proteome</keyword>
<evidence type="ECO:0000256" key="2">
    <source>
        <dbReference type="ARBA" id="ARBA00022527"/>
    </source>
</evidence>
<feature type="region of interest" description="Disordered" evidence="10">
    <location>
        <begin position="320"/>
        <end position="339"/>
    </location>
</feature>
<dbReference type="FunFam" id="3.30.200.20:FF:000354">
    <property type="entry name" value="AGC/YANK protein kinase"/>
    <property type="match status" value="1"/>
</dbReference>
<dbReference type="AlphaFoldDB" id="A0A517L8W9"/>
<dbReference type="InterPro" id="IPR011009">
    <property type="entry name" value="Kinase-like_dom_sf"/>
</dbReference>
<dbReference type="CDD" id="cd05578">
    <property type="entry name" value="STKc_Yank1"/>
    <property type="match status" value="1"/>
</dbReference>
<reference evidence="12 13" key="1">
    <citation type="submission" date="2019-07" db="EMBL/GenBank/DDBJ databases">
        <title>Finished genome of Venturia effusa.</title>
        <authorList>
            <person name="Young C.A."/>
            <person name="Cox M.P."/>
            <person name="Ganley A.R.D."/>
            <person name="David W.J."/>
        </authorList>
    </citation>
    <scope>NUCLEOTIDE SEQUENCE [LARGE SCALE GENOMIC DNA]</scope>
    <source>
        <strain evidence="13">albino</strain>
    </source>
</reference>
<name>A0A517L8W9_9PEZI</name>
<feature type="region of interest" description="Disordered" evidence="10">
    <location>
        <begin position="370"/>
        <end position="428"/>
    </location>
</feature>
<dbReference type="PANTHER" id="PTHR24356">
    <property type="entry name" value="SERINE/THREONINE-PROTEIN KINASE"/>
    <property type="match status" value="1"/>
</dbReference>
<dbReference type="Gene3D" id="1.10.510.10">
    <property type="entry name" value="Transferase(Phosphotransferase) domain 1"/>
    <property type="match status" value="1"/>
</dbReference>
<accession>A0A517L8W9</accession>
<keyword evidence="2" id="KW-0723">Serine/threonine-protein kinase</keyword>
<feature type="compositionally biased region" description="Low complexity" evidence="10">
    <location>
        <begin position="386"/>
        <end position="418"/>
    </location>
</feature>
<dbReference type="InterPro" id="IPR050236">
    <property type="entry name" value="Ser_Thr_kinase_AGC"/>
</dbReference>